<dbReference type="Proteomes" id="UP001596037">
    <property type="component" value="Unassembled WGS sequence"/>
</dbReference>
<evidence type="ECO:0000313" key="2">
    <source>
        <dbReference type="EMBL" id="MFC5499885.1"/>
    </source>
</evidence>
<keyword evidence="3" id="KW-1185">Reference proteome</keyword>
<dbReference type="Pfam" id="PF06764">
    <property type="entry name" value="DUF1223"/>
    <property type="match status" value="1"/>
</dbReference>
<dbReference type="PANTHER" id="PTHR36057:SF1">
    <property type="entry name" value="LIPOPROTEIN LIPID ATTACHMENT SITE-LIKE PROTEIN, PUTATIVE (DUF1223)-RELATED"/>
    <property type="match status" value="1"/>
</dbReference>
<dbReference type="EMBL" id="JBHSMF010000010">
    <property type="protein sequence ID" value="MFC5499885.1"/>
    <property type="molecule type" value="Genomic_DNA"/>
</dbReference>
<accession>A0ABW0NIK5</accession>
<sequence length="243" mass="25707">MNLPLRAFVAAALLAVGAAATAAGPACRAESAATLTPVIELYTSEGCSSCPPADRWLSTLKAGAAQGKAVVEAFHVGYWDSLGWIDRFAAPAHTARQKQIAVLNGLSAIYTPQLVRNGRDWPDATRRLDAAAEPAGARIAIQRNPSDAFEASVTPLDPAGRWSAYWTVTEHGHASKVRAGENAGEFLQHDFVVRQYVPAGDYQGAARLVLRAVPGEAGHPRQVNLVVYDKATGKPLQALSIGC</sequence>
<dbReference type="SUPFAM" id="SSF52833">
    <property type="entry name" value="Thioredoxin-like"/>
    <property type="match status" value="1"/>
</dbReference>
<comment type="caution">
    <text evidence="2">The sequence shown here is derived from an EMBL/GenBank/DDBJ whole genome shotgun (WGS) entry which is preliminary data.</text>
</comment>
<dbReference type="InterPro" id="IPR010634">
    <property type="entry name" value="DUF1223"/>
</dbReference>
<keyword evidence="1" id="KW-0732">Signal</keyword>
<feature type="signal peptide" evidence="1">
    <location>
        <begin position="1"/>
        <end position="22"/>
    </location>
</feature>
<dbReference type="RefSeq" id="WP_376852133.1">
    <property type="nucleotide sequence ID" value="NZ_JBHSMF010000010.1"/>
</dbReference>
<dbReference type="InterPro" id="IPR036249">
    <property type="entry name" value="Thioredoxin-like_sf"/>
</dbReference>
<dbReference type="PANTHER" id="PTHR36057">
    <property type="match status" value="1"/>
</dbReference>
<protein>
    <submittedName>
        <fullName evidence="2">DUF1223 domain-containing protein</fullName>
    </submittedName>
</protein>
<reference evidence="3" key="1">
    <citation type="journal article" date="2019" name="Int. J. Syst. Evol. Microbiol.">
        <title>The Global Catalogue of Microorganisms (GCM) 10K type strain sequencing project: providing services to taxonomists for standard genome sequencing and annotation.</title>
        <authorList>
            <consortium name="The Broad Institute Genomics Platform"/>
            <consortium name="The Broad Institute Genome Sequencing Center for Infectious Disease"/>
            <person name="Wu L."/>
            <person name="Ma J."/>
        </authorList>
    </citation>
    <scope>NUCLEOTIDE SEQUENCE [LARGE SCALE GENOMIC DNA]</scope>
    <source>
        <strain evidence="3">CCUG 57401</strain>
    </source>
</reference>
<evidence type="ECO:0000313" key="3">
    <source>
        <dbReference type="Proteomes" id="UP001596037"/>
    </source>
</evidence>
<name>A0ABW0NIK5_9BURK</name>
<evidence type="ECO:0000256" key="1">
    <source>
        <dbReference type="SAM" id="SignalP"/>
    </source>
</evidence>
<feature type="chain" id="PRO_5046713951" evidence="1">
    <location>
        <begin position="23"/>
        <end position="243"/>
    </location>
</feature>
<gene>
    <name evidence="2" type="ORF">ACFPOE_20250</name>
</gene>
<proteinExistence type="predicted"/>
<organism evidence="2 3">
    <name type="scientific">Caenimonas terrae</name>
    <dbReference type="NCBI Taxonomy" id="696074"/>
    <lineage>
        <taxon>Bacteria</taxon>
        <taxon>Pseudomonadati</taxon>
        <taxon>Pseudomonadota</taxon>
        <taxon>Betaproteobacteria</taxon>
        <taxon>Burkholderiales</taxon>
        <taxon>Comamonadaceae</taxon>
        <taxon>Caenimonas</taxon>
    </lineage>
</organism>